<accession>A0A6A6IFG0</accession>
<organism evidence="2 3">
    <name type="scientific">Trematosphaeria pertusa</name>
    <dbReference type="NCBI Taxonomy" id="390896"/>
    <lineage>
        <taxon>Eukaryota</taxon>
        <taxon>Fungi</taxon>
        <taxon>Dikarya</taxon>
        <taxon>Ascomycota</taxon>
        <taxon>Pezizomycotina</taxon>
        <taxon>Dothideomycetes</taxon>
        <taxon>Pleosporomycetidae</taxon>
        <taxon>Pleosporales</taxon>
        <taxon>Massarineae</taxon>
        <taxon>Trematosphaeriaceae</taxon>
        <taxon>Trematosphaeria</taxon>
    </lineage>
</organism>
<dbReference type="AlphaFoldDB" id="A0A6A6IFG0"/>
<gene>
    <name evidence="2" type="ORF">BU26DRAFT_519310</name>
</gene>
<reference evidence="2" key="1">
    <citation type="journal article" date="2020" name="Stud. Mycol.">
        <title>101 Dothideomycetes genomes: a test case for predicting lifestyles and emergence of pathogens.</title>
        <authorList>
            <person name="Haridas S."/>
            <person name="Albert R."/>
            <person name="Binder M."/>
            <person name="Bloem J."/>
            <person name="Labutti K."/>
            <person name="Salamov A."/>
            <person name="Andreopoulos B."/>
            <person name="Baker S."/>
            <person name="Barry K."/>
            <person name="Bills G."/>
            <person name="Bluhm B."/>
            <person name="Cannon C."/>
            <person name="Castanera R."/>
            <person name="Culley D."/>
            <person name="Daum C."/>
            <person name="Ezra D."/>
            <person name="Gonzalez J."/>
            <person name="Henrissat B."/>
            <person name="Kuo A."/>
            <person name="Liang C."/>
            <person name="Lipzen A."/>
            <person name="Lutzoni F."/>
            <person name="Magnuson J."/>
            <person name="Mondo S."/>
            <person name="Nolan M."/>
            <person name="Ohm R."/>
            <person name="Pangilinan J."/>
            <person name="Park H.-J."/>
            <person name="Ramirez L."/>
            <person name="Alfaro M."/>
            <person name="Sun H."/>
            <person name="Tritt A."/>
            <person name="Yoshinaga Y."/>
            <person name="Zwiers L.-H."/>
            <person name="Turgeon B."/>
            <person name="Goodwin S."/>
            <person name="Spatafora J."/>
            <person name="Crous P."/>
            <person name="Grigoriev I."/>
        </authorList>
    </citation>
    <scope>NUCLEOTIDE SEQUENCE</scope>
    <source>
        <strain evidence="2">CBS 122368</strain>
    </source>
</reference>
<sequence>MLLASVALALTVDGLAIRALNLVIGRLSQDHGGGFDGGVVDSSSGGLVSHFEIAGLFGWEVQFKDEIVEGNESFELMVDG</sequence>
<protein>
    <submittedName>
        <fullName evidence="2">Uncharacterized protein</fullName>
    </submittedName>
</protein>
<evidence type="ECO:0000256" key="1">
    <source>
        <dbReference type="SAM" id="SignalP"/>
    </source>
</evidence>
<dbReference type="GeneID" id="54582345"/>
<evidence type="ECO:0000313" key="3">
    <source>
        <dbReference type="Proteomes" id="UP000800094"/>
    </source>
</evidence>
<dbReference type="EMBL" id="ML987195">
    <property type="protein sequence ID" value="KAF2249146.1"/>
    <property type="molecule type" value="Genomic_DNA"/>
</dbReference>
<keyword evidence="3" id="KW-1185">Reference proteome</keyword>
<proteinExistence type="predicted"/>
<evidence type="ECO:0000313" key="2">
    <source>
        <dbReference type="EMBL" id="KAF2249146.1"/>
    </source>
</evidence>
<feature type="signal peptide" evidence="1">
    <location>
        <begin position="1"/>
        <end position="16"/>
    </location>
</feature>
<name>A0A6A6IFG0_9PLEO</name>
<dbReference type="Proteomes" id="UP000800094">
    <property type="component" value="Unassembled WGS sequence"/>
</dbReference>
<feature type="chain" id="PRO_5025639894" evidence="1">
    <location>
        <begin position="17"/>
        <end position="80"/>
    </location>
</feature>
<dbReference type="RefSeq" id="XP_033684150.1">
    <property type="nucleotide sequence ID" value="XM_033829015.1"/>
</dbReference>
<keyword evidence="1" id="KW-0732">Signal</keyword>